<gene>
    <name evidence="2" type="ORF">GGX14DRAFT_405082</name>
</gene>
<feature type="compositionally biased region" description="Low complexity" evidence="1">
    <location>
        <begin position="243"/>
        <end position="252"/>
    </location>
</feature>
<dbReference type="AlphaFoldDB" id="A0AAD6Y4M0"/>
<evidence type="ECO:0000256" key="1">
    <source>
        <dbReference type="SAM" id="MobiDB-lite"/>
    </source>
</evidence>
<name>A0AAD6Y4M0_9AGAR</name>
<evidence type="ECO:0000313" key="2">
    <source>
        <dbReference type="EMBL" id="KAJ7193923.1"/>
    </source>
</evidence>
<organism evidence="2 3">
    <name type="scientific">Mycena pura</name>
    <dbReference type="NCBI Taxonomy" id="153505"/>
    <lineage>
        <taxon>Eukaryota</taxon>
        <taxon>Fungi</taxon>
        <taxon>Dikarya</taxon>
        <taxon>Basidiomycota</taxon>
        <taxon>Agaricomycotina</taxon>
        <taxon>Agaricomycetes</taxon>
        <taxon>Agaricomycetidae</taxon>
        <taxon>Agaricales</taxon>
        <taxon>Marasmiineae</taxon>
        <taxon>Mycenaceae</taxon>
        <taxon>Mycena</taxon>
    </lineage>
</organism>
<reference evidence="2" key="1">
    <citation type="submission" date="2023-03" db="EMBL/GenBank/DDBJ databases">
        <title>Massive genome expansion in bonnet fungi (Mycena s.s.) driven by repeated elements and novel gene families across ecological guilds.</title>
        <authorList>
            <consortium name="Lawrence Berkeley National Laboratory"/>
            <person name="Harder C.B."/>
            <person name="Miyauchi S."/>
            <person name="Viragh M."/>
            <person name="Kuo A."/>
            <person name="Thoen E."/>
            <person name="Andreopoulos B."/>
            <person name="Lu D."/>
            <person name="Skrede I."/>
            <person name="Drula E."/>
            <person name="Henrissat B."/>
            <person name="Morin E."/>
            <person name="Kohler A."/>
            <person name="Barry K."/>
            <person name="LaButti K."/>
            <person name="Morin E."/>
            <person name="Salamov A."/>
            <person name="Lipzen A."/>
            <person name="Mereny Z."/>
            <person name="Hegedus B."/>
            <person name="Baldrian P."/>
            <person name="Stursova M."/>
            <person name="Weitz H."/>
            <person name="Taylor A."/>
            <person name="Grigoriev I.V."/>
            <person name="Nagy L.G."/>
            <person name="Martin F."/>
            <person name="Kauserud H."/>
        </authorList>
    </citation>
    <scope>NUCLEOTIDE SEQUENCE</scope>
    <source>
        <strain evidence="2">9144</strain>
    </source>
</reference>
<accession>A0AAD6Y4M0</accession>
<evidence type="ECO:0000313" key="3">
    <source>
        <dbReference type="Proteomes" id="UP001219525"/>
    </source>
</evidence>
<comment type="caution">
    <text evidence="2">The sequence shown here is derived from an EMBL/GenBank/DDBJ whole genome shotgun (WGS) entry which is preliminary data.</text>
</comment>
<dbReference type="EMBL" id="JARJCW010000103">
    <property type="protein sequence ID" value="KAJ7193923.1"/>
    <property type="molecule type" value="Genomic_DNA"/>
</dbReference>
<sequence>MCATGTDVDRVLQRPGSKLKLIIIVIPQTWGAIGACAPGHQSDELDQVLDGVPHGAYYTQVTLKLAVATRKGYTCCNSNYLSESSNGPPFDSESGDDMNPMVQGAQLPQVRCLEMLAGVRLHLMVQGAHLLQFMSHPPRSQEVPVRSGDDPAQPHTYLHLNVRAPWPSWLRRTTVTESVVIVRSRVRNSLEQLFFKKETKSTPSGVLLTGSPISAKPSFSKFSRKRARKDNHENGASSPGPPIGRSSPFPFT</sequence>
<protein>
    <submittedName>
        <fullName evidence="2">Uncharacterized protein</fullName>
    </submittedName>
</protein>
<feature type="region of interest" description="Disordered" evidence="1">
    <location>
        <begin position="202"/>
        <end position="252"/>
    </location>
</feature>
<keyword evidence="3" id="KW-1185">Reference proteome</keyword>
<dbReference type="Proteomes" id="UP001219525">
    <property type="component" value="Unassembled WGS sequence"/>
</dbReference>
<proteinExistence type="predicted"/>